<gene>
    <name evidence="2" type="ORF">E2C01_030592</name>
</gene>
<feature type="compositionally biased region" description="Low complexity" evidence="1">
    <location>
        <begin position="217"/>
        <end position="226"/>
    </location>
</feature>
<dbReference type="AlphaFoldDB" id="A0A5B7EVR4"/>
<proteinExistence type="predicted"/>
<evidence type="ECO:0000256" key="1">
    <source>
        <dbReference type="SAM" id="MobiDB-lite"/>
    </source>
</evidence>
<protein>
    <submittedName>
        <fullName evidence="2">Uncharacterized protein</fullName>
    </submittedName>
</protein>
<feature type="region of interest" description="Disordered" evidence="1">
    <location>
        <begin position="148"/>
        <end position="226"/>
    </location>
</feature>
<feature type="compositionally biased region" description="Pro residues" evidence="1">
    <location>
        <begin position="188"/>
        <end position="205"/>
    </location>
</feature>
<name>A0A5B7EVR4_PORTR</name>
<reference evidence="2 3" key="1">
    <citation type="submission" date="2019-05" db="EMBL/GenBank/DDBJ databases">
        <title>Another draft genome of Portunus trituberculatus and its Hox gene families provides insights of decapod evolution.</title>
        <authorList>
            <person name="Jeong J.-H."/>
            <person name="Song I."/>
            <person name="Kim S."/>
            <person name="Choi T."/>
            <person name="Kim D."/>
            <person name="Ryu S."/>
            <person name="Kim W."/>
        </authorList>
    </citation>
    <scope>NUCLEOTIDE SEQUENCE [LARGE SCALE GENOMIC DNA]</scope>
    <source>
        <tissue evidence="2">Muscle</tissue>
    </source>
</reference>
<accession>A0A5B7EVR4</accession>
<comment type="caution">
    <text evidence="2">The sequence shown here is derived from an EMBL/GenBank/DDBJ whole genome shotgun (WGS) entry which is preliminary data.</text>
</comment>
<keyword evidence="3" id="KW-1185">Reference proteome</keyword>
<evidence type="ECO:0000313" key="2">
    <source>
        <dbReference type="EMBL" id="MPC37119.1"/>
    </source>
</evidence>
<dbReference type="EMBL" id="VSRR010003693">
    <property type="protein sequence ID" value="MPC37119.1"/>
    <property type="molecule type" value="Genomic_DNA"/>
</dbReference>
<sequence length="313" mass="32939">MSRSRSFLIRDLLWGQDRRGTVETSGEGDELGLDLTTRPLGYSRATQCSDAHAALTAEQSLFPADNPAATLLTHPEARRSTPLLRLTVAEDDAAALESRGAAKRRVELCECGEEPLEGCVCGASAAAVPEGRQQAHMDTLQIPGGVAAASQGSLCPPRHTVGPSAFQRHSGDAGDDGGMSWRSCASPTPTPSPPTPPLQSPPISPTIPRRRTPTPPTSSSLPVLLPGFPPPAYGASRGFLRPDKVLDMRQLLPLPGARQQYGGGVPLVAPQHPPHHHYLWAARYSSLLSSLPLQGESRAPGSLDGRGAAVFGS</sequence>
<dbReference type="Proteomes" id="UP000324222">
    <property type="component" value="Unassembled WGS sequence"/>
</dbReference>
<organism evidence="2 3">
    <name type="scientific">Portunus trituberculatus</name>
    <name type="common">Swimming crab</name>
    <name type="synonym">Neptunus trituberculatus</name>
    <dbReference type="NCBI Taxonomy" id="210409"/>
    <lineage>
        <taxon>Eukaryota</taxon>
        <taxon>Metazoa</taxon>
        <taxon>Ecdysozoa</taxon>
        <taxon>Arthropoda</taxon>
        <taxon>Crustacea</taxon>
        <taxon>Multicrustacea</taxon>
        <taxon>Malacostraca</taxon>
        <taxon>Eumalacostraca</taxon>
        <taxon>Eucarida</taxon>
        <taxon>Decapoda</taxon>
        <taxon>Pleocyemata</taxon>
        <taxon>Brachyura</taxon>
        <taxon>Eubrachyura</taxon>
        <taxon>Portunoidea</taxon>
        <taxon>Portunidae</taxon>
        <taxon>Portuninae</taxon>
        <taxon>Portunus</taxon>
    </lineage>
</organism>
<evidence type="ECO:0000313" key="3">
    <source>
        <dbReference type="Proteomes" id="UP000324222"/>
    </source>
</evidence>
<dbReference type="OrthoDB" id="6159439at2759"/>